<sequence length="573" mass="64294">MLESVKLRIFLTSRPDTRTETRFDDIPQEKRRCFKLHNIDAEIKSGGLFIWAATACNFVGSDSRFSRQRLSHLLNDSISIDDPKSELDKIYLTVLWSTVSERHTTEKKVFIYSIVRLILGTMAVLVSPLPVVGLGALYQSEPRSSGVKRPEYKTISNLDIHLNLRHLSAIVDLPEDDHLPLRLHHPTLREFILDEVRCTEQAFHVDTRQTHLTLAGCCVNIISQSWACSPPGQGIFGLDNPAVAVTDVSRSQLEQWLPAGVRYACLYWVHHLQQSGAKIHKNDSIDLFLRKNLLHWLEALIWMRLSDGVRAIASLESMTINPSVDAYIHDAKRFTLSSRYTIEPYPLQIYLSGLVFVPAQSTVRLLFKKEALHWMHRMPSISANWSLLLQSLSGRVWSSRALAFSPCGKILASAAIRGASKIVEVWDPVTGELLQAIDLPDLAVFVGFLREEERLVVVSGGGTNRDHHIQQRDPWTGECLQESSIPAEIGIFGAVALSEVGELLALMVDSRTIQVWDVLSGCCIRRLTGHESEIIHAVASKDGSVLASTTVDGAIYMWDTYKAQCLQVIQNRH</sequence>
<dbReference type="InterPro" id="IPR011047">
    <property type="entry name" value="Quinoprotein_ADH-like_sf"/>
</dbReference>
<dbReference type="AlphaFoldDB" id="A0A8G1RIQ8"/>
<accession>A0A8G1RIQ8</accession>
<reference evidence="4 5" key="1">
    <citation type="submission" date="2018-02" db="EMBL/GenBank/DDBJ databases">
        <title>The genomes of Aspergillus section Nigri reveals drivers in fungal speciation.</title>
        <authorList>
            <consortium name="DOE Joint Genome Institute"/>
            <person name="Vesth T.C."/>
            <person name="Nybo J."/>
            <person name="Theobald S."/>
            <person name="Brandl J."/>
            <person name="Frisvad J.C."/>
            <person name="Nielsen K.F."/>
            <person name="Lyhne E.K."/>
            <person name="Kogle M.E."/>
            <person name="Kuo A."/>
            <person name="Riley R."/>
            <person name="Clum A."/>
            <person name="Nolan M."/>
            <person name="Lipzen A."/>
            <person name="Salamov A."/>
            <person name="Henrissat B."/>
            <person name="Wiebenga A."/>
            <person name="De vries R.P."/>
            <person name="Grigoriev I.V."/>
            <person name="Mortensen U.H."/>
            <person name="Andersen M.R."/>
            <person name="Baker S.E."/>
        </authorList>
    </citation>
    <scope>NUCLEOTIDE SEQUENCE [LARGE SCALE GENOMIC DNA]</scope>
    <source>
        <strain evidence="4 5">CBS 313.89</strain>
    </source>
</reference>
<dbReference type="Proteomes" id="UP000249789">
    <property type="component" value="Unassembled WGS sequence"/>
</dbReference>
<organism evidence="4 5">
    <name type="scientific">Aspergillus fijiensis CBS 313.89</name>
    <dbReference type="NCBI Taxonomy" id="1448319"/>
    <lineage>
        <taxon>Eukaryota</taxon>
        <taxon>Fungi</taxon>
        <taxon>Dikarya</taxon>
        <taxon>Ascomycota</taxon>
        <taxon>Pezizomycotina</taxon>
        <taxon>Eurotiomycetes</taxon>
        <taxon>Eurotiomycetidae</taxon>
        <taxon>Eurotiales</taxon>
        <taxon>Aspergillaceae</taxon>
        <taxon>Aspergillus</taxon>
    </lineage>
</organism>
<evidence type="ECO:0000313" key="4">
    <source>
        <dbReference type="EMBL" id="RAK74075.1"/>
    </source>
</evidence>
<evidence type="ECO:0000256" key="3">
    <source>
        <dbReference type="PROSITE-ProRule" id="PRU00221"/>
    </source>
</evidence>
<dbReference type="PANTHER" id="PTHR19848">
    <property type="entry name" value="WD40 REPEAT PROTEIN"/>
    <property type="match status" value="1"/>
</dbReference>
<dbReference type="VEuPathDB" id="FungiDB:BO72DRAFT_214769"/>
<dbReference type="Gene3D" id="2.130.10.10">
    <property type="entry name" value="YVTN repeat-like/Quinoprotein amine dehydrogenase"/>
    <property type="match status" value="1"/>
</dbReference>
<dbReference type="Pfam" id="PF00400">
    <property type="entry name" value="WD40"/>
    <property type="match status" value="1"/>
</dbReference>
<dbReference type="SUPFAM" id="SSF50998">
    <property type="entry name" value="Quinoprotein alcohol dehydrogenase-like"/>
    <property type="match status" value="1"/>
</dbReference>
<evidence type="ECO:0000256" key="2">
    <source>
        <dbReference type="ARBA" id="ARBA00022737"/>
    </source>
</evidence>
<protein>
    <submittedName>
        <fullName evidence="4">YVTN repeat-like/Quino protein amine dehydrogenase</fullName>
    </submittedName>
</protein>
<dbReference type="PROSITE" id="PS50294">
    <property type="entry name" value="WD_REPEATS_REGION"/>
    <property type="match status" value="1"/>
</dbReference>
<dbReference type="OrthoDB" id="674604at2759"/>
<dbReference type="InterPro" id="IPR001680">
    <property type="entry name" value="WD40_rpt"/>
</dbReference>
<keyword evidence="2" id="KW-0677">Repeat</keyword>
<name>A0A8G1RIQ8_9EURO</name>
<dbReference type="PROSITE" id="PS50082">
    <property type="entry name" value="WD_REPEATS_2"/>
    <property type="match status" value="1"/>
</dbReference>
<keyword evidence="1 3" id="KW-0853">WD repeat</keyword>
<proteinExistence type="predicted"/>
<keyword evidence="5" id="KW-1185">Reference proteome</keyword>
<dbReference type="GeneID" id="63857043"/>
<evidence type="ECO:0000313" key="5">
    <source>
        <dbReference type="Proteomes" id="UP000249789"/>
    </source>
</evidence>
<dbReference type="RefSeq" id="XP_040798085.1">
    <property type="nucleotide sequence ID" value="XM_040939710.1"/>
</dbReference>
<dbReference type="SMART" id="SM00320">
    <property type="entry name" value="WD40"/>
    <property type="match status" value="3"/>
</dbReference>
<dbReference type="PANTHER" id="PTHR19848:SF8">
    <property type="entry name" value="F-BOX AND WD REPEAT DOMAIN CONTAINING 7"/>
    <property type="match status" value="1"/>
</dbReference>
<evidence type="ECO:0000256" key="1">
    <source>
        <dbReference type="ARBA" id="ARBA00022574"/>
    </source>
</evidence>
<feature type="repeat" description="WD" evidence="3">
    <location>
        <begin position="527"/>
        <end position="568"/>
    </location>
</feature>
<dbReference type="InterPro" id="IPR015943">
    <property type="entry name" value="WD40/YVTN_repeat-like_dom_sf"/>
</dbReference>
<gene>
    <name evidence="4" type="ORF">BO72DRAFT_214769</name>
</gene>
<dbReference type="EMBL" id="KZ824672">
    <property type="protein sequence ID" value="RAK74075.1"/>
    <property type="molecule type" value="Genomic_DNA"/>
</dbReference>